<keyword evidence="5" id="KW-1185">Reference proteome</keyword>
<dbReference type="Proteomes" id="UP000245768">
    <property type="component" value="Unassembled WGS sequence"/>
</dbReference>
<dbReference type="InParanoid" id="A0A316YN65"/>
<evidence type="ECO:0000313" key="5">
    <source>
        <dbReference type="Proteomes" id="UP000245768"/>
    </source>
</evidence>
<proteinExistence type="predicted"/>
<feature type="transmembrane region" description="Helical" evidence="2">
    <location>
        <begin position="67"/>
        <end position="88"/>
    </location>
</feature>
<keyword evidence="2" id="KW-1133">Transmembrane helix</keyword>
<dbReference type="AlphaFoldDB" id="A0A316YN65"/>
<keyword evidence="2" id="KW-0472">Membrane</keyword>
<organism evidence="4 5">
    <name type="scientific">Acaromyces ingoldii</name>
    <dbReference type="NCBI Taxonomy" id="215250"/>
    <lineage>
        <taxon>Eukaryota</taxon>
        <taxon>Fungi</taxon>
        <taxon>Dikarya</taxon>
        <taxon>Basidiomycota</taxon>
        <taxon>Ustilaginomycotina</taxon>
        <taxon>Exobasidiomycetes</taxon>
        <taxon>Exobasidiales</taxon>
        <taxon>Cryptobasidiaceae</taxon>
        <taxon>Acaromyces</taxon>
    </lineage>
</organism>
<dbReference type="RefSeq" id="XP_025377849.1">
    <property type="nucleotide sequence ID" value="XM_025520018.1"/>
</dbReference>
<protein>
    <submittedName>
        <fullName evidence="4">Uncharacterized protein</fullName>
    </submittedName>
</protein>
<evidence type="ECO:0000256" key="3">
    <source>
        <dbReference type="SAM" id="SignalP"/>
    </source>
</evidence>
<evidence type="ECO:0000256" key="2">
    <source>
        <dbReference type="SAM" id="Phobius"/>
    </source>
</evidence>
<feature type="region of interest" description="Disordered" evidence="1">
    <location>
        <begin position="132"/>
        <end position="158"/>
    </location>
</feature>
<name>A0A316YN65_9BASI</name>
<keyword evidence="2" id="KW-0812">Transmembrane</keyword>
<feature type="chain" id="PRO_5016448748" evidence="3">
    <location>
        <begin position="25"/>
        <end position="290"/>
    </location>
</feature>
<evidence type="ECO:0000313" key="4">
    <source>
        <dbReference type="EMBL" id="PWN90651.1"/>
    </source>
</evidence>
<evidence type="ECO:0000256" key="1">
    <source>
        <dbReference type="SAM" id="MobiDB-lite"/>
    </source>
</evidence>
<reference evidence="4 5" key="1">
    <citation type="journal article" date="2018" name="Mol. Biol. Evol.">
        <title>Broad Genomic Sampling Reveals a Smut Pathogenic Ancestry of the Fungal Clade Ustilaginomycotina.</title>
        <authorList>
            <person name="Kijpornyongpan T."/>
            <person name="Mondo S.J."/>
            <person name="Barry K."/>
            <person name="Sandor L."/>
            <person name="Lee J."/>
            <person name="Lipzen A."/>
            <person name="Pangilinan J."/>
            <person name="LaButti K."/>
            <person name="Hainaut M."/>
            <person name="Henrissat B."/>
            <person name="Grigoriev I.V."/>
            <person name="Spatafora J.W."/>
            <person name="Aime M.C."/>
        </authorList>
    </citation>
    <scope>NUCLEOTIDE SEQUENCE [LARGE SCALE GENOMIC DNA]</scope>
    <source>
        <strain evidence="4 5">MCA 4198</strain>
    </source>
</reference>
<gene>
    <name evidence="4" type="ORF">FA10DRAFT_260446</name>
</gene>
<dbReference type="EMBL" id="KZ819636">
    <property type="protein sequence ID" value="PWN90651.1"/>
    <property type="molecule type" value="Genomic_DNA"/>
</dbReference>
<keyword evidence="3" id="KW-0732">Signal</keyword>
<sequence>MSRNQSIFFYRLALGLCFATTVAGMDPGMNSINGQPPMGDEGNNSMQLHVHRRGLQHWVKMLLAEDIIVAFFVFGMIVAAAFGIAHFCHRRNLRSRVADVEPAAGHHEPVHNANVPALGVNDIELAQMPTGNAHATTSQAETSQAGTSQAGTSQAGTSLTKRMILHSRGPTFSRNAKAQKSPHGPGLAKCSLKSLESQTPEEITSHPCYSFFEPAYKIVITNLNKAGELEKIVKFLGTKHNPQNHITSEDAQAALQSYPRTPAIVKDINDLLVDNAKPGLSECFKQHLSW</sequence>
<accession>A0A316YN65</accession>
<dbReference type="GeneID" id="37041934"/>
<feature type="signal peptide" evidence="3">
    <location>
        <begin position="1"/>
        <end position="24"/>
    </location>
</feature>